<evidence type="ECO:0000256" key="10">
    <source>
        <dbReference type="ARBA" id="ARBA00022777"/>
    </source>
</evidence>
<comment type="catalytic activity">
    <reaction evidence="14 15">
        <text>pyruvate + ATP + H2O = phosphoenolpyruvate + AMP + phosphate + 2 H(+)</text>
        <dbReference type="Rhea" id="RHEA:11364"/>
        <dbReference type="ChEBI" id="CHEBI:15361"/>
        <dbReference type="ChEBI" id="CHEBI:15377"/>
        <dbReference type="ChEBI" id="CHEBI:15378"/>
        <dbReference type="ChEBI" id="CHEBI:30616"/>
        <dbReference type="ChEBI" id="CHEBI:43474"/>
        <dbReference type="ChEBI" id="CHEBI:58702"/>
        <dbReference type="ChEBI" id="CHEBI:456215"/>
        <dbReference type="EC" id="2.7.9.2"/>
    </reaction>
</comment>
<dbReference type="RefSeq" id="WP_134492134.1">
    <property type="nucleotide sequence ID" value="NZ_CP139089.1"/>
</dbReference>
<comment type="pathway">
    <text evidence="3 15">Carbohydrate biosynthesis; gluconeogenesis.</text>
</comment>
<comment type="cofactor">
    <cofactor evidence="1 15">
        <name>Mg(2+)</name>
        <dbReference type="ChEBI" id="CHEBI:18420"/>
    </cofactor>
</comment>
<evidence type="ECO:0000256" key="12">
    <source>
        <dbReference type="ARBA" id="ARBA00022842"/>
    </source>
</evidence>
<evidence type="ECO:0000256" key="15">
    <source>
        <dbReference type="PIRNR" id="PIRNR000854"/>
    </source>
</evidence>
<dbReference type="InterPro" id="IPR013815">
    <property type="entry name" value="ATP_grasp_subdomain_1"/>
</dbReference>
<sequence>MTSSNYIRWFEDLSGADVAIVGGKTASLGELCSALSGQGVKVPPGFAVTAEAYRDALTAAGASAPLHRLLDGLDVSDVDLLSERAAEARRIVYTATGGEELRRQIVAAYRELKKRCGGSLSVAVRSSATAEDLPTASFAGQHESYLNVSGEAAAVEACRQCFASIFTDRAITYRLDNGFDHFKVALSVAVIKMVRSDVGSSGVIFTLDTETGFRDVVFVTGGYGLGENIVQGSIDPDEFYVHKPTFKKGFRTVLARRMGAKQLRMIYAESAGAGARTRNKPTSKAERERFCISDEDVLALTGYAIAIEDHYSLKAGRPMPMDIEWAKDGKTGELYIVQARPETVASRRAANILQTYAIKGSGPVIVTGRAVGEKIATGIARVVSSVEDLDAFRPGEILVAETTRPDWQTVMKTAAAIITNRGGRTCHAAIVAREAGVPAVVGTGDATLKLKTGATVTVSCAEGDVGRVYAGAIPFEASVIDFKDLPTPKTEVMVNLGDPDLAFRAAELPSAGVGLARMEFIIQQHIGIHPMALAEPAKVVSAKARAAIARAVRGYPRPADFFIERLSEGVGTIAAAFYPRPVIVRLSDFKTNEYAGLIGGAGFEPKEDNPMLGFRGASRYDHPAYAAGFALECAALRRVREGMGLTNLKVMAPFVRREEEARRVLAALERNGLKRGENGLEVFVMCEIPNNVIRIDAFAELFDGFSIGSNDLTQLTLGVDRDSEIVAFDFDERDPGMLEMLRLAVTGAKRNGRHVGICGEAPANYPEIAAALVGWGIDSISVNPSSLIGALKVVADAERAAAAARP</sequence>
<dbReference type="GO" id="GO:0005524">
    <property type="term" value="F:ATP binding"/>
    <property type="evidence" value="ECO:0007669"/>
    <property type="project" value="UniProtKB-KW"/>
</dbReference>
<feature type="domain" description="PEP-utilising enzyme mobile" evidence="16">
    <location>
        <begin position="393"/>
        <end position="463"/>
    </location>
</feature>
<keyword evidence="11 15" id="KW-0067">ATP-binding</keyword>
<dbReference type="InterPro" id="IPR008279">
    <property type="entry name" value="PEP-util_enz_mobile_dom"/>
</dbReference>
<dbReference type="Pfam" id="PF02896">
    <property type="entry name" value="PEP-utilizers_C"/>
    <property type="match status" value="1"/>
</dbReference>
<evidence type="ECO:0000259" key="18">
    <source>
        <dbReference type="Pfam" id="PF02896"/>
    </source>
</evidence>
<dbReference type="InterPro" id="IPR023151">
    <property type="entry name" value="PEP_util_CS"/>
</dbReference>
<dbReference type="InterPro" id="IPR018274">
    <property type="entry name" value="PEP_util_AS"/>
</dbReference>
<dbReference type="NCBIfam" id="TIGR01418">
    <property type="entry name" value="PEP_synth"/>
    <property type="match status" value="1"/>
</dbReference>
<dbReference type="InterPro" id="IPR040442">
    <property type="entry name" value="Pyrv_kinase-like_dom_sf"/>
</dbReference>
<evidence type="ECO:0000256" key="1">
    <source>
        <dbReference type="ARBA" id="ARBA00001946"/>
    </source>
</evidence>
<evidence type="ECO:0000256" key="3">
    <source>
        <dbReference type="ARBA" id="ARBA00004742"/>
    </source>
</evidence>
<organism evidence="19 20">
    <name type="scientific">Methylocella tundrae</name>
    <dbReference type="NCBI Taxonomy" id="227605"/>
    <lineage>
        <taxon>Bacteria</taxon>
        <taxon>Pseudomonadati</taxon>
        <taxon>Pseudomonadota</taxon>
        <taxon>Alphaproteobacteria</taxon>
        <taxon>Hyphomicrobiales</taxon>
        <taxon>Beijerinckiaceae</taxon>
        <taxon>Methylocella</taxon>
    </lineage>
</organism>
<feature type="domain" description="PEP-utilising enzyme C-terminal" evidence="18">
    <location>
        <begin position="488"/>
        <end position="797"/>
    </location>
</feature>
<dbReference type="InterPro" id="IPR006319">
    <property type="entry name" value="PEP_synth"/>
</dbReference>
<keyword evidence="8 15" id="KW-0479">Metal-binding</keyword>
<dbReference type="GO" id="GO:0006094">
    <property type="term" value="P:gluconeogenesis"/>
    <property type="evidence" value="ECO:0007669"/>
    <property type="project" value="UniProtKB-UniPathway"/>
</dbReference>
<comment type="function">
    <text evidence="2 15">Catalyzes the phosphorylation of pyruvate to phosphoenolpyruvate.</text>
</comment>
<keyword evidence="9 15" id="KW-0547">Nucleotide-binding</keyword>
<dbReference type="UniPathway" id="UPA00138"/>
<evidence type="ECO:0000259" key="16">
    <source>
        <dbReference type="Pfam" id="PF00391"/>
    </source>
</evidence>
<dbReference type="GO" id="GO:0046872">
    <property type="term" value="F:metal ion binding"/>
    <property type="evidence" value="ECO:0007669"/>
    <property type="project" value="UniProtKB-KW"/>
</dbReference>
<dbReference type="InterPro" id="IPR015813">
    <property type="entry name" value="Pyrv/PenolPyrv_kinase-like_dom"/>
</dbReference>
<dbReference type="Gene3D" id="3.20.20.60">
    <property type="entry name" value="Phosphoenolpyruvate-binding domains"/>
    <property type="match status" value="1"/>
</dbReference>
<dbReference type="PROSITE" id="PS00742">
    <property type="entry name" value="PEP_ENZYMES_2"/>
    <property type="match status" value="1"/>
</dbReference>
<dbReference type="Gene3D" id="3.50.30.10">
    <property type="entry name" value="Phosphohistidine domain"/>
    <property type="match status" value="1"/>
</dbReference>
<name>A0A4V6IN52_METTU</name>
<dbReference type="SUPFAM" id="SSF52009">
    <property type="entry name" value="Phosphohistidine domain"/>
    <property type="match status" value="1"/>
</dbReference>
<dbReference type="PROSITE" id="PS00370">
    <property type="entry name" value="PEP_ENZYMES_PHOS_SITE"/>
    <property type="match status" value="1"/>
</dbReference>
<dbReference type="Gene3D" id="3.30.470.20">
    <property type="entry name" value="ATP-grasp fold, B domain"/>
    <property type="match status" value="1"/>
</dbReference>
<dbReference type="PANTHER" id="PTHR43030">
    <property type="entry name" value="PHOSPHOENOLPYRUVATE SYNTHASE"/>
    <property type="match status" value="1"/>
</dbReference>
<evidence type="ECO:0000313" key="19">
    <source>
        <dbReference type="EMBL" id="VFU11134.1"/>
    </source>
</evidence>
<reference evidence="19 20" key="1">
    <citation type="submission" date="2019-03" db="EMBL/GenBank/DDBJ databases">
        <authorList>
            <person name="Kox A.R. M."/>
        </authorList>
    </citation>
    <scope>NUCLEOTIDE SEQUENCE [LARGE SCALE GENOMIC DNA]</scope>
    <source>
        <strain evidence="19">MTUNDRAET4 annotated genome</strain>
    </source>
</reference>
<evidence type="ECO:0000256" key="9">
    <source>
        <dbReference type="ARBA" id="ARBA00022741"/>
    </source>
</evidence>
<keyword evidence="10 15" id="KW-0418">Kinase</keyword>
<dbReference type="KEGG" id="mtun:MTUNDRAET4_4253"/>
<dbReference type="SUPFAM" id="SSF51621">
    <property type="entry name" value="Phosphoenolpyruvate/pyruvate domain"/>
    <property type="match status" value="1"/>
</dbReference>
<evidence type="ECO:0000313" key="20">
    <source>
        <dbReference type="Proteomes" id="UP000294360"/>
    </source>
</evidence>
<dbReference type="OrthoDB" id="9765468at2"/>
<evidence type="ECO:0000256" key="2">
    <source>
        <dbReference type="ARBA" id="ARBA00002988"/>
    </source>
</evidence>
<comment type="similarity">
    <text evidence="4 15">Belongs to the PEP-utilizing enzyme family.</text>
</comment>
<dbReference type="Proteomes" id="UP000294360">
    <property type="component" value="Chromosome"/>
</dbReference>
<dbReference type="Gene3D" id="3.30.1490.20">
    <property type="entry name" value="ATP-grasp fold, A domain"/>
    <property type="match status" value="1"/>
</dbReference>
<feature type="domain" description="Pyruvate phosphate dikinase AMP/ATP-binding" evidence="17">
    <location>
        <begin position="19"/>
        <end position="351"/>
    </location>
</feature>
<dbReference type="PIRSF" id="PIRSF000854">
    <property type="entry name" value="PEP_synthase"/>
    <property type="match status" value="1"/>
</dbReference>
<evidence type="ECO:0000256" key="8">
    <source>
        <dbReference type="ARBA" id="ARBA00022723"/>
    </source>
</evidence>
<dbReference type="PANTHER" id="PTHR43030:SF1">
    <property type="entry name" value="PHOSPHOENOLPYRUVATE SYNTHASE"/>
    <property type="match status" value="1"/>
</dbReference>
<dbReference type="GO" id="GO:0008986">
    <property type="term" value="F:pyruvate, water dikinase activity"/>
    <property type="evidence" value="ECO:0007669"/>
    <property type="project" value="UniProtKB-EC"/>
</dbReference>
<dbReference type="Pfam" id="PF01326">
    <property type="entry name" value="PPDK_N"/>
    <property type="match status" value="1"/>
</dbReference>
<dbReference type="EC" id="2.7.9.2" evidence="5 15"/>
<dbReference type="InterPro" id="IPR002192">
    <property type="entry name" value="PPDK_AMP/ATP-bd"/>
</dbReference>
<keyword evidence="7 15" id="KW-0808">Transferase</keyword>
<evidence type="ECO:0000256" key="4">
    <source>
        <dbReference type="ARBA" id="ARBA00007837"/>
    </source>
</evidence>
<dbReference type="AlphaFoldDB" id="A0A4V6IN52"/>
<keyword evidence="19" id="KW-0670">Pyruvate</keyword>
<protein>
    <recommendedName>
        <fullName evidence="6 15">Phosphoenolpyruvate synthase</fullName>
        <shortName evidence="15">PEP synthase</shortName>
        <ecNumber evidence="5 15">2.7.9.2</ecNumber>
    </recommendedName>
    <alternativeName>
        <fullName evidence="13 15">Pyruvate, water dikinase</fullName>
    </alternativeName>
</protein>
<dbReference type="InterPro" id="IPR000121">
    <property type="entry name" value="PEP_util_C"/>
</dbReference>
<evidence type="ECO:0000256" key="7">
    <source>
        <dbReference type="ARBA" id="ARBA00022679"/>
    </source>
</evidence>
<dbReference type="FunFam" id="3.30.1490.20:FF:000010">
    <property type="entry name" value="Phosphoenolpyruvate synthase"/>
    <property type="match status" value="1"/>
</dbReference>
<keyword evidence="12 15" id="KW-0460">Magnesium</keyword>
<evidence type="ECO:0000256" key="11">
    <source>
        <dbReference type="ARBA" id="ARBA00022840"/>
    </source>
</evidence>
<dbReference type="SUPFAM" id="SSF56059">
    <property type="entry name" value="Glutathione synthetase ATP-binding domain-like"/>
    <property type="match status" value="1"/>
</dbReference>
<dbReference type="InterPro" id="IPR036637">
    <property type="entry name" value="Phosphohistidine_dom_sf"/>
</dbReference>
<dbReference type="NCBIfam" id="NF005057">
    <property type="entry name" value="PRK06464.1"/>
    <property type="match status" value="1"/>
</dbReference>
<evidence type="ECO:0000256" key="14">
    <source>
        <dbReference type="ARBA" id="ARBA00047700"/>
    </source>
</evidence>
<dbReference type="FunFam" id="3.30.470.20:FF:000017">
    <property type="entry name" value="Phosphoenolpyruvate synthase"/>
    <property type="match status" value="1"/>
</dbReference>
<evidence type="ECO:0000256" key="13">
    <source>
        <dbReference type="ARBA" id="ARBA00033470"/>
    </source>
</evidence>
<dbReference type="Pfam" id="PF00391">
    <property type="entry name" value="PEP-utilizers"/>
    <property type="match status" value="1"/>
</dbReference>
<proteinExistence type="inferred from homology"/>
<dbReference type="EMBL" id="LR536450">
    <property type="protein sequence ID" value="VFU11134.1"/>
    <property type="molecule type" value="Genomic_DNA"/>
</dbReference>
<evidence type="ECO:0000259" key="17">
    <source>
        <dbReference type="Pfam" id="PF01326"/>
    </source>
</evidence>
<gene>
    <name evidence="19" type="primary">ppsA</name>
    <name evidence="19" type="ORF">MTUNDRAET4_4253</name>
</gene>
<evidence type="ECO:0000256" key="5">
    <source>
        <dbReference type="ARBA" id="ARBA00011996"/>
    </source>
</evidence>
<accession>A0A4V6IN52</accession>
<evidence type="ECO:0000256" key="6">
    <source>
        <dbReference type="ARBA" id="ARBA00021623"/>
    </source>
</evidence>